<evidence type="ECO:0000313" key="1">
    <source>
        <dbReference type="EMBL" id="GAK58624.1"/>
    </source>
</evidence>
<reference evidence="1 2" key="1">
    <citation type="journal article" date="2015" name="PeerJ">
        <title>First genomic representation of candidate bacterial phylum KSB3 points to enhanced environmental sensing as a trigger of wastewater bulking.</title>
        <authorList>
            <person name="Sekiguchi Y."/>
            <person name="Ohashi A."/>
            <person name="Parks D.H."/>
            <person name="Yamauchi T."/>
            <person name="Tyson G.W."/>
            <person name="Hugenholtz P."/>
        </authorList>
    </citation>
    <scope>NUCLEOTIDE SEQUENCE [LARGE SCALE GENOMIC DNA]</scope>
</reference>
<name>A0A081C219_VECG1</name>
<dbReference type="eggNOG" id="COG1555">
    <property type="taxonomic scope" value="Bacteria"/>
</dbReference>
<sequence length="710" mass="80136">MIDATSYAELLQEVQALRKTVEALTVEINARHRITLHPVHTLPFLGQSVTIVAKVTNDLGTPRVDIPVTFVATWGRLRTADGYTFEQGNTVTARTGVDGTVRVTLMSPTSEDLWDVQQDALETMLRLLDPDAGTPHDTEASLQEMARQYRWEANIQFRRAVDIYFRDFRHSLLDTINFRDYMQTWAYFDSTVIAYVREGEPKDTLATSVQGTATLTLRFKDWLGPWLQTYLELSGSESSLGEDLQSVKQQSKEAGVLINGVYDRIRDFVTSQRGLAGEYIGQKVAETSIRDFLDSGIDDLPVDTRVSLFPALEVVSSTIATTGVNVLKGLGQARADLRQELNTKIGQIDTKSISALKERVEGLESQFSEKIDRSELNNLLVNSVAFAEFQVQINALLESKVDTATFTQFQTNMSALLANKVDIPIFTQFQTELNNSLKNKVDSVTFSEFSITSKRDMDALQEQVEKFQPQLAGKVDRADFDRGLASKLDTTRFERFQAQVDDSLKNKVDTATFTQFQTDVNKSLERKVDSTTFNEFSNTVNRNMGALKEQVEKFQPQLAGKVDRTDFDRGLASKLDTTRFEEFQTQINDSLKSKVDTVTFNRFQTDVNNSLKNKVDIVTFTQFKTDLSKTIDEKMNTVTFTSFQTEVMNSLDNKVNTDTFSQFQNNVNISLRSKVNSATFNQLSQTINSQMGTLQNKIDRLPPDIFRLNP</sequence>
<dbReference type="STRING" id="1499967.U27_05598"/>
<evidence type="ECO:0000313" key="2">
    <source>
        <dbReference type="Proteomes" id="UP000030661"/>
    </source>
</evidence>
<keyword evidence="2" id="KW-1185">Reference proteome</keyword>
<dbReference type="Proteomes" id="UP000030661">
    <property type="component" value="Unassembled WGS sequence"/>
</dbReference>
<gene>
    <name evidence="1" type="ORF">U27_05598</name>
</gene>
<dbReference type="AlphaFoldDB" id="A0A081C219"/>
<dbReference type="HOGENOM" id="CLU_388662_0_0_0"/>
<proteinExistence type="predicted"/>
<dbReference type="EMBL" id="DF820468">
    <property type="protein sequence ID" value="GAK58624.1"/>
    <property type="molecule type" value="Genomic_DNA"/>
</dbReference>
<accession>A0A081C219</accession>
<protein>
    <submittedName>
        <fullName evidence="1">Uncharacterized protein</fullName>
    </submittedName>
</protein>
<organism evidence="1 2">
    <name type="scientific">Vecturithrix granuli</name>
    <dbReference type="NCBI Taxonomy" id="1499967"/>
    <lineage>
        <taxon>Bacteria</taxon>
        <taxon>Candidatus Moduliflexota</taxon>
        <taxon>Candidatus Vecturitrichia</taxon>
        <taxon>Candidatus Vecturitrichales</taxon>
        <taxon>Candidatus Vecturitrichaceae</taxon>
        <taxon>Candidatus Vecturithrix</taxon>
    </lineage>
</organism>